<name>A0A812PX92_9DINO</name>
<dbReference type="EMBL" id="CAJNJA010015723">
    <property type="protein sequence ID" value="CAE7367855.1"/>
    <property type="molecule type" value="Genomic_DNA"/>
</dbReference>
<dbReference type="Proteomes" id="UP000601435">
    <property type="component" value="Unassembled WGS sequence"/>
</dbReference>
<organism evidence="1 2">
    <name type="scientific">Symbiodinium necroappetens</name>
    <dbReference type="NCBI Taxonomy" id="1628268"/>
    <lineage>
        <taxon>Eukaryota</taxon>
        <taxon>Sar</taxon>
        <taxon>Alveolata</taxon>
        <taxon>Dinophyceae</taxon>
        <taxon>Suessiales</taxon>
        <taxon>Symbiodiniaceae</taxon>
        <taxon>Symbiodinium</taxon>
    </lineage>
</organism>
<dbReference type="AlphaFoldDB" id="A0A812PX92"/>
<evidence type="ECO:0000313" key="2">
    <source>
        <dbReference type="Proteomes" id="UP000601435"/>
    </source>
</evidence>
<comment type="caution">
    <text evidence="1">The sequence shown here is derived from an EMBL/GenBank/DDBJ whole genome shotgun (WGS) entry which is preliminary data.</text>
</comment>
<evidence type="ECO:0000313" key="1">
    <source>
        <dbReference type="EMBL" id="CAE7367855.1"/>
    </source>
</evidence>
<proteinExistence type="predicted"/>
<reference evidence="1" key="1">
    <citation type="submission" date="2021-02" db="EMBL/GenBank/DDBJ databases">
        <authorList>
            <person name="Dougan E. K."/>
            <person name="Rhodes N."/>
            <person name="Thang M."/>
            <person name="Chan C."/>
        </authorList>
    </citation>
    <scope>NUCLEOTIDE SEQUENCE</scope>
</reference>
<gene>
    <name evidence="1" type="primary">Ap1g1</name>
    <name evidence="1" type="ORF">SNEC2469_LOCUS9846</name>
</gene>
<accession>A0A812PX92</accession>
<keyword evidence="2" id="KW-1185">Reference proteome</keyword>
<protein>
    <submittedName>
        <fullName evidence="1">Ap1g1 protein</fullName>
    </submittedName>
</protein>
<sequence length="832" mass="91026">MVCLPDCWREAKVTSWVDPSLHVGQPYIDHLATVVRVQARIKVGKGGNRLNLARIDAAALIDPANRPHLQRILSAAPKIPWNVTADAHAALLVGYLQKELSETFAPAKGRPRQTYISDETWTLRGQVAALRKRCARLRKHCRMHLLVAAFRAWAARDAEILHTALCSQWALQAATWGQAHAPPLLLGGKKGASAVFGSHAIRLFCKWATTNQLPACVLFADVASAYYNSVRDLTARRVDAQGCSVSTYALPEGATAHEGLLAALQGPSAFEAAGAPAWLESLASEMHRGSWFTLRGDHVPVTTRRGSQTEVAAALPLVCSYKHLGVLVGAQGKLRAYRCRRISVSRRGTLLASMVLPRLLFGAGAWPCLKRGEAQLFQRTVMSLYRQTLCVPRGEDQHISGATTCALLRLADPQTLLQVERLRYLRQLVQAAPDAVWALVRQDASYIGELRAALRWLYRRISATVPLPDPLHSWPDWSQVMCASPGRFRGWIKRASSLEALRLRAFAAFQSCRRFLTSFCPDEQREPETAVRFSEACLPCRKAFVDRVSWACHASRLHGYRTRATELTRGVERAWCSGCGKLFANASRMKRHVFVTQECQRRWGTFHPAGPPPKDPLHPSAPPMQLPGLHDVTADEEGPSSGTCHPALLEALLGLDDSADDKAWEAIQDFIAPIEHLRCTVSAWKDHPQAQSFAADVAGNMILLLDPEVCCEVFHRPKQPSPKVDFLAPLTFPAGLALPLASHGAAASFSVEEPPLPSFVYPFDCSAPLAPASRQIDWLEASIEVVVAAVQTAASAPVRISASGAALRGLEPFTSWLCKGGMIKTADGLVSS</sequence>